<evidence type="ECO:0000313" key="12">
    <source>
        <dbReference type="Proteomes" id="UP000218288"/>
    </source>
</evidence>
<organism evidence="11 12">
    <name type="scientific">Methylorubrum populi</name>
    <dbReference type="NCBI Taxonomy" id="223967"/>
    <lineage>
        <taxon>Bacteria</taxon>
        <taxon>Pseudomonadati</taxon>
        <taxon>Pseudomonadota</taxon>
        <taxon>Alphaproteobacteria</taxon>
        <taxon>Hyphomicrobiales</taxon>
        <taxon>Methylobacteriaceae</taxon>
        <taxon>Methylorubrum</taxon>
    </lineage>
</organism>
<comment type="subcellular location">
    <subcellularLocation>
        <location evidence="10">Cell membrane</location>
        <topology evidence="10">Multi-pass membrane protein</topology>
    </subcellularLocation>
    <subcellularLocation>
        <location evidence="10">Bacterial flagellum basal body</location>
    </subcellularLocation>
</comment>
<dbReference type="InterPro" id="IPR006303">
    <property type="entry name" value="FliR"/>
</dbReference>
<keyword evidence="11" id="KW-0282">Flagellum</keyword>
<keyword evidence="5 10" id="KW-0812">Transmembrane</keyword>
<dbReference type="GO" id="GO:0006605">
    <property type="term" value="P:protein targeting"/>
    <property type="evidence" value="ECO:0007669"/>
    <property type="project" value="UniProtKB-UniRule"/>
</dbReference>
<keyword evidence="6 10" id="KW-1133">Transmembrane helix</keyword>
<dbReference type="GO" id="GO:0044780">
    <property type="term" value="P:bacterial-type flagellum assembly"/>
    <property type="evidence" value="ECO:0007669"/>
    <property type="project" value="UniProtKB-UniRule"/>
</dbReference>
<feature type="transmembrane region" description="Helical" evidence="10">
    <location>
        <begin position="183"/>
        <end position="205"/>
    </location>
</feature>
<dbReference type="PANTHER" id="PTHR30065:SF8">
    <property type="entry name" value="FLAGELLAR BIOSYNTHETIC PROTEIN FLIR"/>
    <property type="match status" value="1"/>
</dbReference>
<dbReference type="InterPro" id="IPR002010">
    <property type="entry name" value="T3SS_IM_R"/>
</dbReference>
<evidence type="ECO:0000256" key="7">
    <source>
        <dbReference type="ARBA" id="ARBA00023136"/>
    </source>
</evidence>
<keyword evidence="11" id="KW-0969">Cilium</keyword>
<dbReference type="Pfam" id="PF01311">
    <property type="entry name" value="Bac_export_1"/>
    <property type="match status" value="1"/>
</dbReference>
<comment type="function">
    <text evidence="1 10">Role in flagellar biosynthesis.</text>
</comment>
<dbReference type="OrthoDB" id="9779817at2"/>
<dbReference type="PANTHER" id="PTHR30065">
    <property type="entry name" value="FLAGELLAR BIOSYNTHETIC PROTEIN FLIR"/>
    <property type="match status" value="1"/>
</dbReference>
<comment type="similarity">
    <text evidence="2 10">Belongs to the FliR/MopE/SpaR family.</text>
</comment>
<protein>
    <recommendedName>
        <fullName evidence="3 9">Flagellar biosynthetic protein FliR</fullName>
    </recommendedName>
</protein>
<dbReference type="GO" id="GO:0005886">
    <property type="term" value="C:plasma membrane"/>
    <property type="evidence" value="ECO:0007669"/>
    <property type="project" value="UniProtKB-SubCell"/>
</dbReference>
<evidence type="ECO:0000256" key="1">
    <source>
        <dbReference type="ARBA" id="ARBA00002578"/>
    </source>
</evidence>
<dbReference type="AlphaFoldDB" id="A0A169R4N9"/>
<dbReference type="GO" id="GO:0009425">
    <property type="term" value="C:bacterial-type flagellum basal body"/>
    <property type="evidence" value="ECO:0007669"/>
    <property type="project" value="UniProtKB-SubCell"/>
</dbReference>
<reference evidence="11 12" key="1">
    <citation type="journal article" date="2016" name="Genome Announc.">
        <title>Complete Genome Sequence of Methylobacterium populi P-1M, Isolated from Pink-Pigmented Household Biofilm.</title>
        <authorList>
            <person name="Morohoshi T."/>
            <person name="Ikeda T."/>
        </authorList>
    </citation>
    <scope>NUCLEOTIDE SEQUENCE [LARGE SCALE GENOMIC DNA]</scope>
    <source>
        <strain evidence="11 12">P-1M</strain>
    </source>
</reference>
<feature type="transmembrane region" description="Helical" evidence="10">
    <location>
        <begin position="217"/>
        <end position="245"/>
    </location>
</feature>
<evidence type="ECO:0000256" key="4">
    <source>
        <dbReference type="ARBA" id="ARBA00022475"/>
    </source>
</evidence>
<evidence type="ECO:0000256" key="5">
    <source>
        <dbReference type="ARBA" id="ARBA00022692"/>
    </source>
</evidence>
<evidence type="ECO:0000256" key="8">
    <source>
        <dbReference type="ARBA" id="ARBA00023143"/>
    </source>
</evidence>
<gene>
    <name evidence="11" type="ORF">MPPM_2893</name>
</gene>
<dbReference type="RefSeq" id="WP_017485876.1">
    <property type="nucleotide sequence ID" value="NZ_AP014809.1"/>
</dbReference>
<evidence type="ECO:0000256" key="3">
    <source>
        <dbReference type="ARBA" id="ARBA00021717"/>
    </source>
</evidence>
<dbReference type="PRINTS" id="PR00953">
    <property type="entry name" value="TYPE3IMRPROT"/>
</dbReference>
<dbReference type="EMBL" id="AP014809">
    <property type="protein sequence ID" value="BAU91498.1"/>
    <property type="molecule type" value="Genomic_DNA"/>
</dbReference>
<dbReference type="Proteomes" id="UP000218288">
    <property type="component" value="Chromosome"/>
</dbReference>
<proteinExistence type="inferred from homology"/>
<keyword evidence="11" id="KW-0966">Cell projection</keyword>
<keyword evidence="7 10" id="KW-0472">Membrane</keyword>
<sequence length="258" mass="26846">MTTPLDLLLPGLAAAFLITFARVGTLIMLMPGLGEQLIAGRVRLALALLVTLVLFPTVRPMLPTGNAALASPALIGLLFGEILIGLMLGLCVRMILAALQTAGVVISQQLGLSYAMTVDPTMGGQQAALGNFLALLGVTLIMATDLHHVALEAIGRSYLLLPPSGVPAMADAAKLALDAFSRGFALAVRISGPFIVFGILFNLGLGVLSRLMPQLQVFFLAVPASVLIGMMLLVGALGLVMGLFLDDLGRYLGAFLGR</sequence>
<name>A0A169R4N9_9HYPH</name>
<feature type="transmembrane region" description="Helical" evidence="10">
    <location>
        <begin position="68"/>
        <end position="88"/>
    </location>
</feature>
<evidence type="ECO:0000256" key="10">
    <source>
        <dbReference type="RuleBase" id="RU362071"/>
    </source>
</evidence>
<evidence type="ECO:0000313" key="11">
    <source>
        <dbReference type="EMBL" id="BAU91498.1"/>
    </source>
</evidence>
<evidence type="ECO:0000256" key="9">
    <source>
        <dbReference type="NCBIfam" id="TIGR01400"/>
    </source>
</evidence>
<keyword evidence="8 10" id="KW-0975">Bacterial flagellum</keyword>
<feature type="transmembrane region" description="Helical" evidence="10">
    <location>
        <begin position="95"/>
        <end position="116"/>
    </location>
</feature>
<evidence type="ECO:0000256" key="6">
    <source>
        <dbReference type="ARBA" id="ARBA00022989"/>
    </source>
</evidence>
<feature type="transmembrane region" description="Helical" evidence="10">
    <location>
        <begin position="12"/>
        <end position="30"/>
    </location>
</feature>
<feature type="transmembrane region" description="Helical" evidence="10">
    <location>
        <begin position="42"/>
        <end position="62"/>
    </location>
</feature>
<feature type="transmembrane region" description="Helical" evidence="10">
    <location>
        <begin position="128"/>
        <end position="146"/>
    </location>
</feature>
<accession>A0A169R4N9</accession>
<keyword evidence="4 10" id="KW-1003">Cell membrane</keyword>
<dbReference type="NCBIfam" id="TIGR01400">
    <property type="entry name" value="fliR"/>
    <property type="match status" value="1"/>
</dbReference>
<evidence type="ECO:0000256" key="2">
    <source>
        <dbReference type="ARBA" id="ARBA00009772"/>
    </source>
</evidence>